<dbReference type="GO" id="GO:0016740">
    <property type="term" value="F:transferase activity"/>
    <property type="evidence" value="ECO:0007669"/>
    <property type="project" value="UniProtKB-KW"/>
</dbReference>
<keyword evidence="2" id="KW-0808">Transferase</keyword>
<organism evidence="2 3">
    <name type="scientific">Nonomuraea turkmeniaca</name>
    <dbReference type="NCBI Taxonomy" id="103838"/>
    <lineage>
        <taxon>Bacteria</taxon>
        <taxon>Bacillati</taxon>
        <taxon>Actinomycetota</taxon>
        <taxon>Actinomycetes</taxon>
        <taxon>Streptosporangiales</taxon>
        <taxon>Streptosporangiaceae</taxon>
        <taxon>Nonomuraea</taxon>
    </lineage>
</organism>
<dbReference type="InterPro" id="IPR002575">
    <property type="entry name" value="Aminoglycoside_PTrfase"/>
</dbReference>
<feature type="domain" description="Aminoglycoside phosphotransferase" evidence="1">
    <location>
        <begin position="100"/>
        <end position="311"/>
    </location>
</feature>
<proteinExistence type="predicted"/>
<evidence type="ECO:0000313" key="3">
    <source>
        <dbReference type="Proteomes" id="UP000309128"/>
    </source>
</evidence>
<protein>
    <submittedName>
        <fullName evidence="2">Aminoglycoside phosphotransferase family protein</fullName>
    </submittedName>
</protein>
<dbReference type="OrthoDB" id="30633at2"/>
<accession>A0A5S4EYH6</accession>
<reference evidence="2 3" key="1">
    <citation type="submission" date="2019-05" db="EMBL/GenBank/DDBJ databases">
        <title>Draft genome sequence of Nonomuraea turkmeniaca DSM 43926.</title>
        <authorList>
            <person name="Saricaoglu S."/>
            <person name="Isik K."/>
        </authorList>
    </citation>
    <scope>NUCLEOTIDE SEQUENCE [LARGE SCALE GENOMIC DNA]</scope>
    <source>
        <strain evidence="2 3">DSM 43926</strain>
    </source>
</reference>
<dbReference type="SUPFAM" id="SSF56112">
    <property type="entry name" value="Protein kinase-like (PK-like)"/>
    <property type="match status" value="1"/>
</dbReference>
<dbReference type="InterPro" id="IPR011009">
    <property type="entry name" value="Kinase-like_dom_sf"/>
</dbReference>
<gene>
    <name evidence="2" type="ORF">ETD86_46450</name>
</gene>
<sequence>MSRATSPTRGVWPRQRIRVTGGAVRTPLSARLPRALSPFGGMPADSSRCLVTLSRLPAGEREDTMARVSWGGIVDEAMRAVARAYGLGEPIGPVVYAARGELGRIWRLETVRGPWAVKELLVPAEERAAREDAEFQLAAGKAGVRLPRPVVTAEGDVLFEGRWRVYEWVDLVAGEVVTGAELGTVTAGLHQVGHPPSGPVVPWFAGPVGRAGWEELAAAGGEWAPALERALPDLVALDALVAAPGSLITTCHRDVNVENVCRAADGGVIVLDWENCGPARPAWELAGILVDLPLEDAVAAYRAYRDAGGPATVAEPADFSMAIATQGHLLEFYARRALSAEESEENRGRARARLRAMLDRPLTRERIDDILAAL</sequence>
<dbReference type="EMBL" id="VCKY01000272">
    <property type="protein sequence ID" value="TMR08754.1"/>
    <property type="molecule type" value="Genomic_DNA"/>
</dbReference>
<dbReference type="Gene3D" id="3.90.1200.10">
    <property type="match status" value="1"/>
</dbReference>
<keyword evidence="3" id="KW-1185">Reference proteome</keyword>
<dbReference type="AlphaFoldDB" id="A0A5S4EYH6"/>
<dbReference type="Proteomes" id="UP000309128">
    <property type="component" value="Unassembled WGS sequence"/>
</dbReference>
<comment type="caution">
    <text evidence="2">The sequence shown here is derived from an EMBL/GenBank/DDBJ whole genome shotgun (WGS) entry which is preliminary data.</text>
</comment>
<dbReference type="Pfam" id="PF01636">
    <property type="entry name" value="APH"/>
    <property type="match status" value="1"/>
</dbReference>
<name>A0A5S4EYH6_9ACTN</name>
<evidence type="ECO:0000313" key="2">
    <source>
        <dbReference type="EMBL" id="TMR08754.1"/>
    </source>
</evidence>
<evidence type="ECO:0000259" key="1">
    <source>
        <dbReference type="Pfam" id="PF01636"/>
    </source>
</evidence>